<feature type="domain" description="Glycosyl transferase family 1" evidence="1">
    <location>
        <begin position="428"/>
        <end position="594"/>
    </location>
</feature>
<sequence>MRIAIDMQGVQVLGPENEKSLEIINIIKKVIKLSRDDTVILVLNGMLSDSISFIRDEFSGFLSQDKIKVWDSLTLIKADGKEREVRNELACNIRDLFVLNLKVDVLLMTSFFEGFDDNAVTNINKSTLHIPTAVILANELSYHIDSSQEYKKWLQTKKENLLNADIIFKFEFFIYHDLFSSKEINKINITELFLTSHLESAIIICDNLRSLFYGNNKLKVDDPIKNLRLAYISPLPPDRCGISDYSAELLPELARYYSIDVIYEQPEEITDSWILSNCTILNSSEFRNNHENYDRVLYHFGNSPYHVHMIPLLMEIPGVIVLHDFFIPDLILNLSLTINNNPYGLVTEILYSHGWPAVIEYYRNRENNGSVRNYPCNLRVLQKALGVIYHSDVSKRLASFYYGYDSSNDWFSIPLLRTTANNDYSNKPVSRDKLDIRDNEFVVCSFGFLGSHKLNHRLLNAWLASPMANDSSCRLVFVGESLDQDYNLILGKIINNNDRVSITGWTDQTAYKLWLSSADVCVQLRDLSLGETSAAVLDCLNYGVATIVNANGSMADLPDHVVCKLPEKFSDEELIEALTVLYRDKKARDELGRSGLELLHSQHTPVKCAEKYMHAIESSYKEETANFYALINKIIQKPQLLTNELLPDVATVLARNFPPKPQHKQLLIDVSALVIVDLRTGIQRVVRALLKQFISNPPDGYVVDAIYATAGQSGYRYARKFTCELLGIPDDFVNDEVVDVWSDDLFLGLDFNTGVVFEQQNSLKEWYDRGVKIYFMVYDILPVLQPHFFPENEGSLFRRWLNIITEFTGVVCISETVCKELQCWIQNNKVEKIKRFDINWFHLGADLNNSCPSQGMPQCSSFILTQLGLRQSFLTVSTIEPRKGHSQTLSAFELLWNKGVDINLVIVGKQGWMVEPFIEKLHSHPELNKRLFWLEGISDEFLENIYKKCDCLISASQGEGFGLPLIEAAQHNLPIIARDIPVFREVAGDNALYFSGLDPNDLAIVIQDWLVLYDANKIPNPSKINWQTWEQSAQQLLDVLITENEQLVNS</sequence>
<dbReference type="AlphaFoldDB" id="A0A857F0J2"/>
<dbReference type="PANTHER" id="PTHR46401">
    <property type="entry name" value="GLYCOSYLTRANSFERASE WBBK-RELATED"/>
    <property type="match status" value="1"/>
</dbReference>
<dbReference type="Proteomes" id="UP000464402">
    <property type="component" value="Chromosome"/>
</dbReference>
<dbReference type="EMBL" id="CP043727">
    <property type="protein sequence ID" value="QHB33207.1"/>
    <property type="molecule type" value="Genomic_DNA"/>
</dbReference>
<dbReference type="SUPFAM" id="SSF53756">
    <property type="entry name" value="UDP-Glycosyltransferase/glycogen phosphorylase"/>
    <property type="match status" value="2"/>
</dbReference>
<name>A0A857F0J2_9GAMM</name>
<feature type="domain" description="Glycosyl transferase family 1" evidence="1">
    <location>
        <begin position="873"/>
        <end position="1010"/>
    </location>
</feature>
<dbReference type="KEGG" id="yca:F0T03_14245"/>
<dbReference type="PANTHER" id="PTHR46401:SF9">
    <property type="entry name" value="MANNOSYLTRANSFERASE A"/>
    <property type="match status" value="1"/>
</dbReference>
<dbReference type="GO" id="GO:0009103">
    <property type="term" value="P:lipopolysaccharide biosynthetic process"/>
    <property type="evidence" value="ECO:0007669"/>
    <property type="project" value="TreeGrafter"/>
</dbReference>
<dbReference type="RefSeq" id="WP_159679008.1">
    <property type="nucleotide sequence ID" value="NZ_CP043727.1"/>
</dbReference>
<keyword evidence="2" id="KW-0808">Transferase</keyword>
<accession>A0A857F0J2</accession>
<reference evidence="3" key="1">
    <citation type="submission" date="2019-09" db="EMBL/GenBank/DDBJ databases">
        <title>Yersinia canariae sp. nov., isolated from a human yersiniosis case.</title>
        <authorList>
            <person name="Nguyen S.V."/>
            <person name="Greig D."/>
            <person name="Hurley D."/>
            <person name="Cao Y."/>
            <person name="McCabe E."/>
            <person name="Mitchell M."/>
            <person name="Jenkins C."/>
            <person name="Fanning S."/>
        </authorList>
    </citation>
    <scope>NUCLEOTIDE SEQUENCE [LARGE SCALE GENOMIC DNA]</scope>
    <source>
        <strain evidence="3">NCTC 14382</strain>
    </source>
</reference>
<dbReference type="GO" id="GO:0016757">
    <property type="term" value="F:glycosyltransferase activity"/>
    <property type="evidence" value="ECO:0007669"/>
    <property type="project" value="InterPro"/>
</dbReference>
<dbReference type="Pfam" id="PF00534">
    <property type="entry name" value="Glycos_transf_1"/>
    <property type="match status" value="2"/>
</dbReference>
<dbReference type="InterPro" id="IPR001296">
    <property type="entry name" value="Glyco_trans_1"/>
</dbReference>
<organism evidence="2 3">
    <name type="scientific">Yersinia canariae</name>
    <dbReference type="NCBI Taxonomy" id="2607663"/>
    <lineage>
        <taxon>Bacteria</taxon>
        <taxon>Pseudomonadati</taxon>
        <taxon>Pseudomonadota</taxon>
        <taxon>Gammaproteobacteria</taxon>
        <taxon>Enterobacterales</taxon>
        <taxon>Yersiniaceae</taxon>
        <taxon>Yersinia</taxon>
    </lineage>
</organism>
<evidence type="ECO:0000313" key="2">
    <source>
        <dbReference type="EMBL" id="QHB33207.1"/>
    </source>
</evidence>
<dbReference type="CDD" id="cd03809">
    <property type="entry name" value="GT4_MtfB-like"/>
    <property type="match status" value="1"/>
</dbReference>
<evidence type="ECO:0000259" key="1">
    <source>
        <dbReference type="Pfam" id="PF00534"/>
    </source>
</evidence>
<dbReference type="Gene3D" id="3.40.50.2000">
    <property type="entry name" value="Glycogen Phosphorylase B"/>
    <property type="match status" value="2"/>
</dbReference>
<protein>
    <submittedName>
        <fullName evidence="2">Glycosyltransferase</fullName>
    </submittedName>
</protein>
<proteinExistence type="predicted"/>
<evidence type="ECO:0000313" key="3">
    <source>
        <dbReference type="Proteomes" id="UP000464402"/>
    </source>
</evidence>
<gene>
    <name evidence="2" type="ORF">F0T03_14245</name>
</gene>
<keyword evidence="3" id="KW-1185">Reference proteome</keyword>